<protein>
    <submittedName>
        <fullName evidence="1">Uncharacterized protein</fullName>
    </submittedName>
</protein>
<sequence>MIGSKLSKQTVEANCNCIERNACTGRSMRDIAARDGARTSF</sequence>
<keyword evidence="2" id="KW-1185">Reference proteome</keyword>
<gene>
    <name evidence="1" type="ORF">BRPE64_ACDS05690</name>
</gene>
<dbReference type="AlphaFoldDB" id="R4WFE1"/>
<dbReference type="KEGG" id="buo:BRPE64_ACDS05690"/>
<evidence type="ECO:0000313" key="2">
    <source>
        <dbReference type="Proteomes" id="UP000013966"/>
    </source>
</evidence>
<dbReference type="STRING" id="758793.BRPE64_ACDS05690"/>
<reference evidence="1 2" key="1">
    <citation type="journal article" date="2013" name="Genome Announc.">
        <title>Complete Genome Sequence of Burkholderia sp. Strain RPE64, Bacterial Symbiont of the Bean Bug Riptortus pedestris.</title>
        <authorList>
            <person name="Shibata T.F."/>
            <person name="Maeda T."/>
            <person name="Nikoh N."/>
            <person name="Yamaguchi K."/>
            <person name="Oshima K."/>
            <person name="Hattori M."/>
            <person name="Nishiyama T."/>
            <person name="Hasebe M."/>
            <person name="Fukatsu T."/>
            <person name="Kikuchi Y."/>
            <person name="Shigenobu S."/>
        </authorList>
    </citation>
    <scope>NUCLEOTIDE SEQUENCE [LARGE SCALE GENOMIC DNA]</scope>
</reference>
<proteinExistence type="predicted"/>
<dbReference type="HOGENOM" id="CLU_3266864_0_0_4"/>
<accession>R4WFE1</accession>
<organism evidence="1 2">
    <name type="scientific">Caballeronia insecticola</name>
    <dbReference type="NCBI Taxonomy" id="758793"/>
    <lineage>
        <taxon>Bacteria</taxon>
        <taxon>Pseudomonadati</taxon>
        <taxon>Pseudomonadota</taxon>
        <taxon>Betaproteobacteria</taxon>
        <taxon>Burkholderiales</taxon>
        <taxon>Burkholderiaceae</taxon>
        <taxon>Caballeronia</taxon>
    </lineage>
</organism>
<reference evidence="1 2" key="2">
    <citation type="journal article" date="2018" name="Int. J. Syst. Evol. Microbiol.">
        <title>Burkholderia insecticola sp. nov., a gut symbiotic bacterium of the bean bug Riptortus pedestris.</title>
        <authorList>
            <person name="Takeshita K."/>
            <person name="Tamaki H."/>
            <person name="Ohbayashi T."/>
            <person name="Meng X.-Y."/>
            <person name="Sone T."/>
            <person name="Mitani Y."/>
            <person name="Peeters C."/>
            <person name="Kikuchi Y."/>
            <person name="Vandamme P."/>
        </authorList>
    </citation>
    <scope>NUCLEOTIDE SEQUENCE [LARGE SCALE GENOMIC DNA]</scope>
    <source>
        <strain evidence="1">RPE64</strain>
    </source>
</reference>
<dbReference type="Proteomes" id="UP000013966">
    <property type="component" value="Chromosome 1"/>
</dbReference>
<name>R4WFE1_9BURK</name>
<dbReference type="PATRIC" id="fig|758793.3.peg.568"/>
<dbReference type="EMBL" id="AP013058">
    <property type="protein sequence ID" value="BAN22323.1"/>
    <property type="molecule type" value="Genomic_DNA"/>
</dbReference>
<evidence type="ECO:0000313" key="1">
    <source>
        <dbReference type="EMBL" id="BAN22323.1"/>
    </source>
</evidence>